<evidence type="ECO:0000256" key="6">
    <source>
        <dbReference type="ARBA" id="ARBA00022448"/>
    </source>
</evidence>
<comment type="subcellular location">
    <subcellularLocation>
        <location evidence="3">Membrane</location>
        <topology evidence="3">Multi-pass membrane protein</topology>
    </subcellularLocation>
</comment>
<evidence type="ECO:0000256" key="14">
    <source>
        <dbReference type="ARBA" id="ARBA00023136"/>
    </source>
</evidence>
<evidence type="ECO:0000256" key="7">
    <source>
        <dbReference type="ARBA" id="ARBA00022532"/>
    </source>
</evidence>
<comment type="pathway">
    <text evidence="4">Carbohydrate metabolism; tricarboxylic acid cycle.</text>
</comment>
<comment type="cofactor">
    <cofactor evidence="1">
        <name>heme</name>
        <dbReference type="ChEBI" id="CHEBI:30413"/>
    </cofactor>
</comment>
<dbReference type="NCBIfam" id="TIGR02968">
    <property type="entry name" value="succ_dehyd_anc"/>
    <property type="match status" value="1"/>
</dbReference>
<dbReference type="Gene3D" id="1.20.1300.10">
    <property type="entry name" value="Fumarate reductase/succinate dehydrogenase, transmembrane subunit"/>
    <property type="match status" value="1"/>
</dbReference>
<evidence type="ECO:0000256" key="11">
    <source>
        <dbReference type="ARBA" id="ARBA00022982"/>
    </source>
</evidence>
<name>A0A930UFX1_9GAMM</name>
<dbReference type="SUPFAM" id="SSF81343">
    <property type="entry name" value="Fumarate reductase respiratory complex transmembrane subunits"/>
    <property type="match status" value="1"/>
</dbReference>
<evidence type="ECO:0000256" key="15">
    <source>
        <dbReference type="SAM" id="Phobius"/>
    </source>
</evidence>
<evidence type="ECO:0000256" key="5">
    <source>
        <dbReference type="ARBA" id="ARBA00019425"/>
    </source>
</evidence>
<evidence type="ECO:0000256" key="3">
    <source>
        <dbReference type="ARBA" id="ARBA00004141"/>
    </source>
</evidence>
<keyword evidence="7" id="KW-0816">Tricarboxylic acid cycle</keyword>
<dbReference type="Proteomes" id="UP000604381">
    <property type="component" value="Unassembled WGS sequence"/>
</dbReference>
<evidence type="ECO:0000313" key="16">
    <source>
        <dbReference type="EMBL" id="MBF2734943.1"/>
    </source>
</evidence>
<evidence type="ECO:0000256" key="2">
    <source>
        <dbReference type="ARBA" id="ARBA00004050"/>
    </source>
</evidence>
<evidence type="ECO:0000256" key="12">
    <source>
        <dbReference type="ARBA" id="ARBA00022989"/>
    </source>
</evidence>
<evidence type="ECO:0000256" key="13">
    <source>
        <dbReference type="ARBA" id="ARBA00023004"/>
    </source>
</evidence>
<feature type="transmembrane region" description="Helical" evidence="15">
    <location>
        <begin position="54"/>
        <end position="74"/>
    </location>
</feature>
<keyword evidence="6" id="KW-0813">Transport</keyword>
<evidence type="ECO:0000256" key="4">
    <source>
        <dbReference type="ARBA" id="ARBA00005163"/>
    </source>
</evidence>
<keyword evidence="9 15" id="KW-0812">Transmembrane</keyword>
<organism evidence="16 17">
    <name type="scientific">Candidatus Amphirhobacter heronislandensis</name>
    <dbReference type="NCBI Taxonomy" id="1732024"/>
    <lineage>
        <taxon>Bacteria</taxon>
        <taxon>Pseudomonadati</taxon>
        <taxon>Pseudomonadota</taxon>
        <taxon>Gammaproteobacteria</taxon>
        <taxon>Candidatus Tethybacterales</taxon>
        <taxon>Candidatus Tethybacteraceae</taxon>
        <taxon>Candidatus Amphirhobacter</taxon>
    </lineage>
</organism>
<keyword evidence="14 15" id="KW-0472">Membrane</keyword>
<accession>A0A930UFX1</accession>
<keyword evidence="12 15" id="KW-1133">Transmembrane helix</keyword>
<keyword evidence="10" id="KW-0479">Metal-binding</keyword>
<reference evidence="16" key="1">
    <citation type="submission" date="2020-10" db="EMBL/GenBank/DDBJ databases">
        <title>An improved Amphimedon queenslandica hologenome assembly reveals how three proteobacterial symbionts can extend the metabolic phenotypic of their marine sponge host.</title>
        <authorList>
            <person name="Degnan B."/>
            <person name="Degnan S."/>
            <person name="Xiang X."/>
        </authorList>
    </citation>
    <scope>NUCLEOTIDE SEQUENCE</scope>
    <source>
        <strain evidence="16">AqS2</strain>
    </source>
</reference>
<dbReference type="GO" id="GO:0046872">
    <property type="term" value="F:metal ion binding"/>
    <property type="evidence" value="ECO:0007669"/>
    <property type="project" value="UniProtKB-KW"/>
</dbReference>
<dbReference type="InterPro" id="IPR014312">
    <property type="entry name" value="Succ_DH_anchor"/>
</dbReference>
<evidence type="ECO:0000256" key="9">
    <source>
        <dbReference type="ARBA" id="ARBA00022692"/>
    </source>
</evidence>
<keyword evidence="8" id="KW-0349">Heme</keyword>
<keyword evidence="11" id="KW-0249">Electron transport</keyword>
<feature type="transmembrane region" description="Helical" evidence="15">
    <location>
        <begin position="21"/>
        <end position="42"/>
    </location>
</feature>
<sequence>MARMRMVVGSRRGLALWAGQTFTAIFMLVLTAYLLVLFMLAAPAGHAELRELLAASYFRVPATVGAAALIWHAWLGTKSILMDYIKWTWLRVAKYVGAFFYFSFVLVWFLAVLW</sequence>
<evidence type="ECO:0000313" key="17">
    <source>
        <dbReference type="Proteomes" id="UP000604381"/>
    </source>
</evidence>
<protein>
    <recommendedName>
        <fullName evidence="5">Succinate dehydrogenase hydrophobic membrane anchor subunit</fullName>
    </recommendedName>
</protein>
<dbReference type="GO" id="GO:0016020">
    <property type="term" value="C:membrane"/>
    <property type="evidence" value="ECO:0007669"/>
    <property type="project" value="UniProtKB-SubCell"/>
</dbReference>
<proteinExistence type="predicted"/>
<evidence type="ECO:0000256" key="8">
    <source>
        <dbReference type="ARBA" id="ARBA00022617"/>
    </source>
</evidence>
<feature type="transmembrane region" description="Helical" evidence="15">
    <location>
        <begin position="95"/>
        <end position="113"/>
    </location>
</feature>
<gene>
    <name evidence="16" type="primary">sdhD</name>
    <name evidence="16" type="ORF">ISN26_02465</name>
</gene>
<keyword evidence="17" id="KW-1185">Reference proteome</keyword>
<keyword evidence="13" id="KW-0408">Iron</keyword>
<comment type="function">
    <text evidence="2">Membrane-anchoring subunit of succinate dehydrogenase (SDH).</text>
</comment>
<dbReference type="AlphaFoldDB" id="A0A930UFX1"/>
<evidence type="ECO:0000256" key="10">
    <source>
        <dbReference type="ARBA" id="ARBA00022723"/>
    </source>
</evidence>
<comment type="caution">
    <text evidence="16">The sequence shown here is derived from an EMBL/GenBank/DDBJ whole genome shotgun (WGS) entry which is preliminary data.</text>
</comment>
<evidence type="ECO:0000256" key="1">
    <source>
        <dbReference type="ARBA" id="ARBA00001971"/>
    </source>
</evidence>
<dbReference type="Pfam" id="PF01127">
    <property type="entry name" value="Sdh_cyt"/>
    <property type="match status" value="1"/>
</dbReference>
<dbReference type="InterPro" id="IPR034804">
    <property type="entry name" value="SQR/QFR_C/D"/>
</dbReference>
<dbReference type="EMBL" id="JADHEI010000028">
    <property type="protein sequence ID" value="MBF2734943.1"/>
    <property type="molecule type" value="Genomic_DNA"/>
</dbReference>
<dbReference type="InterPro" id="IPR000701">
    <property type="entry name" value="SuccDH_FuR_B_TM-su"/>
</dbReference>
<dbReference type="GO" id="GO:0020037">
    <property type="term" value="F:heme binding"/>
    <property type="evidence" value="ECO:0007669"/>
    <property type="project" value="InterPro"/>
</dbReference>
<dbReference type="GO" id="GO:0006099">
    <property type="term" value="P:tricarboxylic acid cycle"/>
    <property type="evidence" value="ECO:0007669"/>
    <property type="project" value="UniProtKB-KW"/>
</dbReference>